<gene>
    <name evidence="1" type="ORF">CDSM653_02464</name>
</gene>
<evidence type="ECO:0000313" key="2">
    <source>
        <dbReference type="Proteomes" id="UP000010146"/>
    </source>
</evidence>
<dbReference type="AlphaFoldDB" id="A0A0F5PJI3"/>
<accession>A0A0F5PJI3</accession>
<organism evidence="1 2">
    <name type="scientific">Caldanaerobacter subterraneus subsp. pacificus DSM 12653</name>
    <dbReference type="NCBI Taxonomy" id="391606"/>
    <lineage>
        <taxon>Bacteria</taxon>
        <taxon>Bacillati</taxon>
        <taxon>Bacillota</taxon>
        <taxon>Clostridia</taxon>
        <taxon>Thermoanaerobacterales</taxon>
        <taxon>Thermoanaerobacteraceae</taxon>
        <taxon>Caldanaerobacter</taxon>
    </lineage>
</organism>
<sequence>MEEFKYLKLPVVNFIFEELLKNKLINCIALL</sequence>
<reference evidence="1 2" key="1">
    <citation type="submission" date="2008-07" db="EMBL/GenBank/DDBJ databases">
        <authorList>
            <person name="Gonzalez J."/>
            <person name="Sokolova T."/>
            <person name="Ferriera S."/>
            <person name="Johnson J."/>
            <person name="Kravitz S."/>
            <person name="Beeson K."/>
            <person name="Sutton G."/>
            <person name="Rogers Y.-H."/>
            <person name="Friedman R."/>
            <person name="Frazier M."/>
            <person name="Venter J.C."/>
        </authorList>
    </citation>
    <scope>NUCLEOTIDE SEQUENCE [LARGE SCALE GENOMIC DNA]</scope>
    <source>
        <strain evidence="1 2">DSM 12653</strain>
    </source>
</reference>
<dbReference type="Proteomes" id="UP000010146">
    <property type="component" value="Unassembled WGS sequence"/>
</dbReference>
<protein>
    <submittedName>
        <fullName evidence="1">Uncharacterized protein</fullName>
    </submittedName>
</protein>
<comment type="caution">
    <text evidence="1">The sequence shown here is derived from an EMBL/GenBank/DDBJ whole genome shotgun (WGS) entry which is preliminary data.</text>
</comment>
<evidence type="ECO:0000313" key="1">
    <source>
        <dbReference type="EMBL" id="KKC28546.1"/>
    </source>
</evidence>
<reference evidence="2" key="3">
    <citation type="submission" date="2015-02" db="EMBL/GenBank/DDBJ databases">
        <title>Genome analysis of three genomes within the thermophilic hydrogenogenic bacterial species Caldanaerobacter subterraneus.</title>
        <authorList>
            <person name="Sant'Anna F.H."/>
            <person name="Lebedinsky A."/>
            <person name="Sokolova T."/>
            <person name="Robb F.T."/>
            <person name="Gonzalez J.M."/>
        </authorList>
    </citation>
    <scope>NUCLEOTIDE SEQUENCE [LARGE SCALE GENOMIC DNA]</scope>
    <source>
        <strain evidence="2">DSM 12653</strain>
    </source>
</reference>
<dbReference type="EMBL" id="ABXP02000125">
    <property type="protein sequence ID" value="KKC28546.1"/>
    <property type="molecule type" value="Genomic_DNA"/>
</dbReference>
<proteinExistence type="predicted"/>
<reference evidence="1 2" key="2">
    <citation type="journal article" date="2015" name="BMC Genomics">
        <title>Analysis of three genomes within the thermophilic bacterial species Caldanaerobacter subterraneus with a focus on carbon monoxide dehydrogenase evolution and hydrolase diversity.</title>
        <authorList>
            <person name="Sant'Anna F.H."/>
            <person name="Lebedinsky A.V."/>
            <person name="Sokolova T.G."/>
            <person name="Robb F.T."/>
            <person name="Gonzalez J.M."/>
        </authorList>
    </citation>
    <scope>NUCLEOTIDE SEQUENCE [LARGE SCALE GENOMIC DNA]</scope>
    <source>
        <strain evidence="1 2">DSM 12653</strain>
    </source>
</reference>
<name>A0A0F5PJI3_9THEO</name>